<evidence type="ECO:0000313" key="3">
    <source>
        <dbReference type="EMBL" id="QNR24352.1"/>
    </source>
</evidence>
<dbReference type="GO" id="GO:0005829">
    <property type="term" value="C:cytosol"/>
    <property type="evidence" value="ECO:0007669"/>
    <property type="project" value="TreeGrafter"/>
</dbReference>
<evidence type="ECO:0000313" key="4">
    <source>
        <dbReference type="Proteomes" id="UP000516305"/>
    </source>
</evidence>
<keyword evidence="1" id="KW-0315">Glutamine amidotransferase</keyword>
<dbReference type="InterPro" id="IPR006221">
    <property type="entry name" value="TrpG/PapA_dom"/>
</dbReference>
<dbReference type="SUPFAM" id="SSF52317">
    <property type="entry name" value="Class I glutamine amidotransferase-like"/>
    <property type="match status" value="1"/>
</dbReference>
<gene>
    <name evidence="3" type="ORF">H4K34_00515</name>
</gene>
<evidence type="ECO:0000259" key="2">
    <source>
        <dbReference type="Pfam" id="PF00117"/>
    </source>
</evidence>
<dbReference type="InterPro" id="IPR017926">
    <property type="entry name" value="GATASE"/>
</dbReference>
<name>A0A7H0VF54_9FLAO</name>
<dbReference type="PROSITE" id="PS51273">
    <property type="entry name" value="GATASE_TYPE_1"/>
    <property type="match status" value="1"/>
</dbReference>
<reference evidence="3 4" key="1">
    <citation type="submission" date="2020-08" db="EMBL/GenBank/DDBJ databases">
        <title>Croceimicrobium hydrocarbonivorans gen. nov., sp. nov., a novel marine bacterium isolated from a bacterial consortium that degrades polyethylene terephthalate.</title>
        <authorList>
            <person name="Liu R."/>
        </authorList>
    </citation>
    <scope>NUCLEOTIDE SEQUENCE [LARGE SCALE GENOMIC DNA]</scope>
    <source>
        <strain evidence="3 4">A20-9</strain>
    </source>
</reference>
<dbReference type="GO" id="GO:0000162">
    <property type="term" value="P:L-tryptophan biosynthetic process"/>
    <property type="evidence" value="ECO:0007669"/>
    <property type="project" value="TreeGrafter"/>
</dbReference>
<dbReference type="EMBL" id="CP060139">
    <property type="protein sequence ID" value="QNR24352.1"/>
    <property type="molecule type" value="Genomic_DNA"/>
</dbReference>
<dbReference type="KEGG" id="chyd:H4K34_00515"/>
<dbReference type="Gene3D" id="3.40.50.880">
    <property type="match status" value="1"/>
</dbReference>
<keyword evidence="4" id="KW-1185">Reference proteome</keyword>
<sequence length="194" mass="22062">MKLLLIDNYDSFTYNLEHYFSALGADVMVKRNRDFKLEEVEEFDAVVLSPGPGLPQDAGLCMELIDQYHRSKPILGICLGAQAIAEYFGAELYNQQEVAHGISRIVHREENTWLLKGLDESFNVGLYHSWAIRPQGEFADRFKVVAKRSNSIVMAFEAEETALAGIQFHPESIMTEGGREMLMNWMNTIERLKG</sequence>
<dbReference type="FunFam" id="3.40.50.880:FF:000003">
    <property type="entry name" value="Anthranilate synthase component II"/>
    <property type="match status" value="1"/>
</dbReference>
<accession>A0A7H0VF54</accession>
<dbReference type="RefSeq" id="WP_210758879.1">
    <property type="nucleotide sequence ID" value="NZ_CP060139.1"/>
</dbReference>
<dbReference type="PRINTS" id="PR00097">
    <property type="entry name" value="ANTSNTHASEII"/>
</dbReference>
<dbReference type="PRINTS" id="PR00096">
    <property type="entry name" value="GATASE"/>
</dbReference>
<dbReference type="PRINTS" id="PR00099">
    <property type="entry name" value="CPSGATASE"/>
</dbReference>
<evidence type="ECO:0000256" key="1">
    <source>
        <dbReference type="ARBA" id="ARBA00022962"/>
    </source>
</evidence>
<dbReference type="InterPro" id="IPR029062">
    <property type="entry name" value="Class_I_gatase-like"/>
</dbReference>
<dbReference type="PANTHER" id="PTHR43418:SF4">
    <property type="entry name" value="MULTIFUNCTIONAL TRYPTOPHAN BIOSYNTHESIS PROTEIN"/>
    <property type="match status" value="1"/>
</dbReference>
<dbReference type="Proteomes" id="UP000516305">
    <property type="component" value="Chromosome"/>
</dbReference>
<dbReference type="GO" id="GO:0004049">
    <property type="term" value="F:anthranilate synthase activity"/>
    <property type="evidence" value="ECO:0007669"/>
    <property type="project" value="TreeGrafter"/>
</dbReference>
<dbReference type="NCBIfam" id="TIGR00566">
    <property type="entry name" value="trpG_papA"/>
    <property type="match status" value="1"/>
</dbReference>
<dbReference type="PANTHER" id="PTHR43418">
    <property type="entry name" value="MULTIFUNCTIONAL TRYPTOPHAN BIOSYNTHESIS PROTEIN-RELATED"/>
    <property type="match status" value="1"/>
</dbReference>
<dbReference type="AlphaFoldDB" id="A0A7H0VF54"/>
<feature type="domain" description="Glutamine amidotransferase" evidence="2">
    <location>
        <begin position="4"/>
        <end position="186"/>
    </location>
</feature>
<protein>
    <submittedName>
        <fullName evidence="3">Aminodeoxychorismate/anthranilate synthase component II</fullName>
    </submittedName>
</protein>
<organism evidence="3 4">
    <name type="scientific">Croceimicrobium hydrocarbonivorans</name>
    <dbReference type="NCBI Taxonomy" id="2761580"/>
    <lineage>
        <taxon>Bacteria</taxon>
        <taxon>Pseudomonadati</taxon>
        <taxon>Bacteroidota</taxon>
        <taxon>Flavobacteriia</taxon>
        <taxon>Flavobacteriales</taxon>
        <taxon>Owenweeksiaceae</taxon>
        <taxon>Croceimicrobium</taxon>
    </lineage>
</organism>
<dbReference type="InterPro" id="IPR050472">
    <property type="entry name" value="Anth_synth/Amidotransfase"/>
</dbReference>
<dbReference type="Pfam" id="PF00117">
    <property type="entry name" value="GATase"/>
    <property type="match status" value="1"/>
</dbReference>
<proteinExistence type="predicted"/>
<dbReference type="CDD" id="cd01743">
    <property type="entry name" value="GATase1_Anthranilate_Synthase"/>
    <property type="match status" value="1"/>
</dbReference>